<feature type="compositionally biased region" description="Low complexity" evidence="14">
    <location>
        <begin position="993"/>
        <end position="1018"/>
    </location>
</feature>
<comment type="similarity">
    <text evidence="9">Belongs to the glycosyltransferase 8 family. Glycogenin subfamily.</text>
</comment>
<evidence type="ECO:0000256" key="11">
    <source>
        <dbReference type="ARBA" id="ARBA00050886"/>
    </source>
</evidence>
<feature type="region of interest" description="Disordered" evidence="14">
    <location>
        <begin position="405"/>
        <end position="434"/>
    </location>
</feature>
<feature type="compositionally biased region" description="Low complexity" evidence="14">
    <location>
        <begin position="907"/>
        <end position="926"/>
    </location>
</feature>
<evidence type="ECO:0000256" key="3">
    <source>
        <dbReference type="ARBA" id="ARBA00022490"/>
    </source>
</evidence>
<feature type="compositionally biased region" description="Low complexity" evidence="14">
    <location>
        <begin position="825"/>
        <end position="845"/>
    </location>
</feature>
<feature type="compositionally biased region" description="Basic and acidic residues" evidence="14">
    <location>
        <begin position="415"/>
        <end position="434"/>
    </location>
</feature>
<evidence type="ECO:0000256" key="2">
    <source>
        <dbReference type="ARBA" id="ARBA00004496"/>
    </source>
</evidence>
<comment type="catalytic activity">
    <reaction evidence="12">
        <text>L-tyrosyl-[glycogenin] + UDP-alpha-D-glucose = alpha-D-glucosyl-L-tyrosyl-[glycogenin] + UDP + H(+)</text>
        <dbReference type="Rhea" id="RHEA:23360"/>
        <dbReference type="Rhea" id="RHEA-COMP:14604"/>
        <dbReference type="Rhea" id="RHEA-COMP:14605"/>
        <dbReference type="ChEBI" id="CHEBI:15378"/>
        <dbReference type="ChEBI" id="CHEBI:46858"/>
        <dbReference type="ChEBI" id="CHEBI:58223"/>
        <dbReference type="ChEBI" id="CHEBI:58885"/>
        <dbReference type="ChEBI" id="CHEBI:140573"/>
        <dbReference type="EC" id="2.4.1.186"/>
    </reaction>
</comment>
<feature type="region of interest" description="Disordered" evidence="14">
    <location>
        <begin position="953"/>
        <end position="1078"/>
    </location>
</feature>
<dbReference type="Proteomes" id="UP000322000">
    <property type="component" value="Chromosome 8"/>
</dbReference>
<keyword evidence="8" id="KW-0464">Manganese</keyword>
<evidence type="ECO:0000256" key="14">
    <source>
        <dbReference type="SAM" id="MobiDB-lite"/>
    </source>
</evidence>
<comment type="function">
    <text evidence="13">Self-glucosylating initiator of glycogen synthesis. It catalyzes the formation of a short alpha (1,4)-glucosyl chain covalently attached via a glucose 1-O-tyrosyl linkage to internal tyrosine residues and these chains act as primers for the elongation reaction catalyzed by glycogen synthase.</text>
</comment>
<keyword evidence="3" id="KW-0963">Cytoplasm</keyword>
<feature type="region of interest" description="Disordered" evidence="14">
    <location>
        <begin position="554"/>
        <end position="578"/>
    </location>
</feature>
<evidence type="ECO:0000313" key="15">
    <source>
        <dbReference type="Proteomes" id="UP000322000"/>
    </source>
</evidence>
<dbReference type="Gene3D" id="3.90.550.10">
    <property type="entry name" value="Spore Coat Polysaccharide Biosynthesis Protein SpsA, Chain A"/>
    <property type="match status" value="1"/>
</dbReference>
<keyword evidence="15" id="KW-1185">Reference proteome</keyword>
<dbReference type="GeneID" id="113496976"/>
<protein>
    <recommendedName>
        <fullName evidence="10">glycogenin glucosyltransferase</fullName>
        <ecNumber evidence="10">2.4.1.186</ecNumber>
    </recommendedName>
</protein>
<evidence type="ECO:0000256" key="9">
    <source>
        <dbReference type="ARBA" id="ARBA00038162"/>
    </source>
</evidence>
<dbReference type="OrthoDB" id="2014201at2759"/>
<feature type="region of interest" description="Disordered" evidence="14">
    <location>
        <begin position="801"/>
        <end position="887"/>
    </location>
</feature>
<feature type="compositionally biased region" description="Low complexity" evidence="14">
    <location>
        <begin position="972"/>
        <end position="985"/>
    </location>
</feature>
<feature type="compositionally biased region" description="Basic residues" evidence="14">
    <location>
        <begin position="1068"/>
        <end position="1078"/>
    </location>
</feature>
<keyword evidence="5" id="KW-0479">Metal-binding</keyword>
<comment type="cofactor">
    <cofactor evidence="1">
        <name>Mn(2+)</name>
        <dbReference type="ChEBI" id="CHEBI:29035"/>
    </cofactor>
</comment>
<sequence length="1078" mass="117107">MSNRAWVTLATNDSYGLGALVLAHSLRRVGSSYPAVVLITPAVTEPMRDRLRAVFAEVIIVDVLDSGDAAHLALLQRPELGITFTKIHCWNLTQYDKCVFLDADTLVVQNSDELFDREQLSAAPDVGWPDCFNSGVFVFAPSADTFAQLITFAQERGSFDGGDQGLLNSFFSDWAHGDINKHLPFIYNVTSAAFYSYLPALKHFGQNLKIIHFIGAAKPWLQQFNFESGSVDAPDHIRGLLQLWWDIFVGHVHSQLDTGMVEVEDTHDVPPALPLHDVRHQFRYQPTLDPESEFAWHHPDAQTQEDTCDKHVDITEFHDPWNVYRGNIPPNTEETNSNYEELSRIEDQEELRKYAWDYQAQEPPSTYTEQHFSQDKETNNQPTNQNQTHYTDDWQHNHFEYSQDEHKHDGHWHHEHGEHNHDWSNHDTHQHTHTHDNQIHNVGHVQHNETNYYHNYKTHEHTEHQHTNTESYIPDSHQLNEISVHHIHIDKEKKRSRRSRRLTRIDVCAEHGYMNGDVSVSESDEYDDVMPRHPYDGFYLRHRVTINARGRKVCSHEIPPTPSPSPPSSPSPTNDFAEFTEDEPLEFNDLDFQSGVAGNLARVQPGGAGPREALDELTRRQGWEAGNIDYMGADSFDNIWAKISQTLSQPRTSPPKQSPPKELAPQQAPEQVVVQSAEVVQEPIAEKVEVAKEAVPVESAAPVEAAPASVAVAPAPVQAEAPVAPAEVAEVPVPVEAAVLVEARVADVEPAATDVPVSVEAVVVDAAPIEAAPVVPVTVEAIVPDVPATVEALPAVEDAAPAKEPVKAEAPKAAVVEEPAQKTESPVVSAAAPSAADSPPLATTPSKEEAPAVPAAKTEERRKPAGKLKLSPPAAADPLPTPDSELEDAAALASDIIARELRAVAAPTVSAAEPAPAASPPAALEPRALHVAQPEVPTPPVGALSLAQIGVKAPAKGKATTAALIESSVTDTAQPTTPASSSTPTSPEPAAPGAPAEAATPAQSATAAAPAEATVPSEHPTPAEPSVPAELPKPATPAAPASDPPKKKVVKKVVKKDASGADAPVPPPRKKEKKPKEK</sequence>
<evidence type="ECO:0000256" key="10">
    <source>
        <dbReference type="ARBA" id="ARBA00038934"/>
    </source>
</evidence>
<evidence type="ECO:0000256" key="6">
    <source>
        <dbReference type="ARBA" id="ARBA00023056"/>
    </source>
</evidence>
<feature type="compositionally biased region" description="Pro residues" evidence="14">
    <location>
        <begin position="559"/>
        <end position="570"/>
    </location>
</feature>
<dbReference type="RefSeq" id="XP_026732190.1">
    <property type="nucleotide sequence ID" value="XM_026876389.1"/>
</dbReference>
<evidence type="ECO:0000256" key="13">
    <source>
        <dbReference type="ARBA" id="ARBA00057883"/>
    </source>
</evidence>
<evidence type="ECO:0000256" key="4">
    <source>
        <dbReference type="ARBA" id="ARBA00022679"/>
    </source>
</evidence>
<dbReference type="PANTHER" id="PTHR11183">
    <property type="entry name" value="GLYCOGENIN SUBFAMILY MEMBER"/>
    <property type="match status" value="1"/>
</dbReference>
<feature type="compositionally biased region" description="Basic and acidic residues" evidence="14">
    <location>
        <begin position="801"/>
        <end position="810"/>
    </location>
</feature>
<feature type="compositionally biased region" description="Low complexity" evidence="14">
    <location>
        <begin position="379"/>
        <end position="388"/>
    </location>
</feature>
<keyword evidence="4" id="KW-0808">Transferase</keyword>
<proteinExistence type="inferred from homology"/>
<gene>
    <name evidence="16" type="primary">LOC113496976</name>
</gene>
<name>A0A7E5VV25_TRINI</name>
<evidence type="ECO:0000256" key="7">
    <source>
        <dbReference type="ARBA" id="ARBA00023180"/>
    </source>
</evidence>
<feature type="compositionally biased region" description="Low complexity" evidence="14">
    <location>
        <begin position="1028"/>
        <end position="1041"/>
    </location>
</feature>
<evidence type="ECO:0000313" key="16">
    <source>
        <dbReference type="RefSeq" id="XP_026732190.1"/>
    </source>
</evidence>
<feature type="compositionally biased region" description="Low complexity" evidence="14">
    <location>
        <begin position="867"/>
        <end position="878"/>
    </location>
</feature>
<dbReference type="FunFam" id="3.90.550.10:FF:000092">
    <property type="entry name" value="Glycogenin 2"/>
    <property type="match status" value="1"/>
</dbReference>
<evidence type="ECO:0000256" key="8">
    <source>
        <dbReference type="ARBA" id="ARBA00023211"/>
    </source>
</evidence>
<dbReference type="InParanoid" id="A0A7E5VV25"/>
<dbReference type="FunCoup" id="A0A7E5VV25">
    <property type="interactions" value="139"/>
</dbReference>
<accession>A0A7E5VV25</accession>
<feature type="region of interest" description="Disordered" evidence="14">
    <location>
        <begin position="907"/>
        <end position="935"/>
    </location>
</feature>
<evidence type="ECO:0000256" key="1">
    <source>
        <dbReference type="ARBA" id="ARBA00001936"/>
    </source>
</evidence>
<evidence type="ECO:0000256" key="5">
    <source>
        <dbReference type="ARBA" id="ARBA00022723"/>
    </source>
</evidence>
<comment type="catalytic activity">
    <reaction evidence="11">
        <text>[1,4-alpha-D-glucosyl](n)-L-tyrosyl-[glycogenin] + UDP-alpha-D-glucose = [1,4-alpha-D-glucosyl](n+1)-L-tyrosyl-[glycogenin] + UDP + H(+)</text>
        <dbReference type="Rhea" id="RHEA:56560"/>
        <dbReference type="Rhea" id="RHEA-COMP:14606"/>
        <dbReference type="Rhea" id="RHEA-COMP:14607"/>
        <dbReference type="ChEBI" id="CHEBI:15378"/>
        <dbReference type="ChEBI" id="CHEBI:58223"/>
        <dbReference type="ChEBI" id="CHEBI:58885"/>
        <dbReference type="ChEBI" id="CHEBI:140574"/>
        <dbReference type="EC" id="2.4.1.186"/>
    </reaction>
</comment>
<dbReference type="InterPro" id="IPR050587">
    <property type="entry name" value="GNT1/Glycosyltrans_8"/>
</dbReference>
<dbReference type="KEGG" id="tnl:113496976"/>
<dbReference type="GO" id="GO:0046872">
    <property type="term" value="F:metal ion binding"/>
    <property type="evidence" value="ECO:0007669"/>
    <property type="project" value="UniProtKB-KW"/>
</dbReference>
<dbReference type="AlphaFoldDB" id="A0A7E5VV25"/>
<keyword evidence="6" id="KW-0320">Glycogen biosynthesis</keyword>
<dbReference type="GO" id="GO:0008466">
    <property type="term" value="F:glycogenin glucosyltransferase activity"/>
    <property type="evidence" value="ECO:0007669"/>
    <property type="project" value="UniProtKB-EC"/>
</dbReference>
<feature type="region of interest" description="Disordered" evidence="14">
    <location>
        <begin position="647"/>
        <end position="670"/>
    </location>
</feature>
<evidence type="ECO:0000256" key="12">
    <source>
        <dbReference type="ARBA" id="ARBA00052293"/>
    </source>
</evidence>
<dbReference type="SUPFAM" id="SSF53448">
    <property type="entry name" value="Nucleotide-diphospho-sugar transferases"/>
    <property type="match status" value="1"/>
</dbReference>
<dbReference type="EC" id="2.4.1.186" evidence="10"/>
<dbReference type="CDD" id="cd02537">
    <property type="entry name" value="GT8_Glycogenin"/>
    <property type="match status" value="1"/>
</dbReference>
<dbReference type="GO" id="GO:0005978">
    <property type="term" value="P:glycogen biosynthetic process"/>
    <property type="evidence" value="ECO:0007669"/>
    <property type="project" value="UniProtKB-KW"/>
</dbReference>
<feature type="region of interest" description="Disordered" evidence="14">
    <location>
        <begin position="363"/>
        <end position="390"/>
    </location>
</feature>
<dbReference type="GO" id="GO:0005737">
    <property type="term" value="C:cytoplasm"/>
    <property type="evidence" value="ECO:0007669"/>
    <property type="project" value="UniProtKB-SubCell"/>
</dbReference>
<comment type="subcellular location">
    <subcellularLocation>
        <location evidence="2">Cytoplasm</location>
    </subcellularLocation>
</comment>
<dbReference type="InterPro" id="IPR029044">
    <property type="entry name" value="Nucleotide-diphossugar_trans"/>
</dbReference>
<dbReference type="InterPro" id="IPR002495">
    <property type="entry name" value="Glyco_trans_8"/>
</dbReference>
<organism evidence="15 16">
    <name type="scientific">Trichoplusia ni</name>
    <name type="common">Cabbage looper</name>
    <dbReference type="NCBI Taxonomy" id="7111"/>
    <lineage>
        <taxon>Eukaryota</taxon>
        <taxon>Metazoa</taxon>
        <taxon>Ecdysozoa</taxon>
        <taxon>Arthropoda</taxon>
        <taxon>Hexapoda</taxon>
        <taxon>Insecta</taxon>
        <taxon>Pterygota</taxon>
        <taxon>Neoptera</taxon>
        <taxon>Endopterygota</taxon>
        <taxon>Lepidoptera</taxon>
        <taxon>Glossata</taxon>
        <taxon>Ditrysia</taxon>
        <taxon>Noctuoidea</taxon>
        <taxon>Noctuidae</taxon>
        <taxon>Plusiinae</taxon>
        <taxon>Trichoplusia</taxon>
    </lineage>
</organism>
<keyword evidence="7" id="KW-0325">Glycoprotein</keyword>
<dbReference type="Pfam" id="PF01501">
    <property type="entry name" value="Glyco_transf_8"/>
    <property type="match status" value="1"/>
</dbReference>
<reference evidence="16" key="1">
    <citation type="submission" date="2025-08" db="UniProtKB">
        <authorList>
            <consortium name="RefSeq"/>
        </authorList>
    </citation>
    <scope>IDENTIFICATION</scope>
</reference>
<feature type="compositionally biased region" description="Low complexity" evidence="14">
    <location>
        <begin position="953"/>
        <end position="963"/>
    </location>
</feature>